<dbReference type="NCBIfam" id="TIGR01451">
    <property type="entry name" value="B_ant_repeat"/>
    <property type="match status" value="1"/>
</dbReference>
<accession>A0A1M6HW77</accession>
<dbReference type="EMBL" id="FQYU01000003">
    <property type="protein sequence ID" value="SHJ26364.1"/>
    <property type="molecule type" value="Genomic_DNA"/>
</dbReference>
<dbReference type="InterPro" id="IPR035234">
    <property type="entry name" value="IgGFc-bd_N"/>
</dbReference>
<evidence type="ECO:0000313" key="4">
    <source>
        <dbReference type="EMBL" id="SHJ26364.1"/>
    </source>
</evidence>
<reference evidence="5" key="1">
    <citation type="submission" date="2016-11" db="EMBL/GenBank/DDBJ databases">
        <authorList>
            <person name="Varghese N."/>
            <person name="Submissions S."/>
        </authorList>
    </citation>
    <scope>NUCLEOTIDE SEQUENCE [LARGE SCALE GENOMIC DNA]</scope>
    <source>
        <strain evidence="5">DSM 19858</strain>
    </source>
</reference>
<gene>
    <name evidence="4" type="ORF">SAMN04488513_103207</name>
</gene>
<sequence>MKPVSLQKNRILLLLLLLCAVKGYSQLSDLHYLPPLKQGGNNQAVREQAVYLSTPETTAFTVNVYQGAIAAPIATFSLSNATPVTYTLANGNNDITLVSDANTGVVLSSSGLRFEAPGGEKFYVNYRGSSNSQSTSLTSKGRQAMGTLFKWGGIPNRGTHASLTNTLGIMATENNTTVRLYGYDQDCEFRLGNDRDGITDDTYTINLDANESFVFEAYVAETTANIDGWIGATVESDKNIVISNGGLNIAVRSGNASRDAAIDQPVPQNKIGKEYVFIRGKGTSETEKPIIIGTQNNTEIYVNGATTPIATINNGDYFEIPDSYYSSTSAGGNMFVTTSKDAYAYQSLAGGSSIVTVGLNFVAPVNCLLPDTVDNIPNIQDAAGITMTGGVTIVASTTTPDANISVTDDNGTVTLPSPTPVAGSADWKTYYVPNLTGNVSVESTGPIAVGFIGYSGARGIAGYFSGFDTVPEVDLQVMGGGCLPGSIIEVVDANYDAYQWYQNGTLVPGAIFSSYTPTEAGDYYARVTKGGCTYDSQPIAAYYCLPDIVVKKTADTNDVTEDDLVEFTITVESLGENDVTNLVLTDILPSGLEWVSSSVSKGSFTYPDWTVGTMAQGELESLTLVTRARLNNIYLTSETYTNTVSNSQDQTDSNITPDDPSETVTVTRERPTSVITNRKITYRVKKN</sequence>
<dbReference type="Pfam" id="PF01345">
    <property type="entry name" value="DUF11"/>
    <property type="match status" value="1"/>
</dbReference>
<feature type="region of interest" description="Disordered" evidence="1">
    <location>
        <begin position="644"/>
        <end position="665"/>
    </location>
</feature>
<dbReference type="Proteomes" id="UP000184543">
    <property type="component" value="Unassembled WGS sequence"/>
</dbReference>
<organism evidence="4 5">
    <name type="scientific">Pseudozobellia thermophila</name>
    <dbReference type="NCBI Taxonomy" id="192903"/>
    <lineage>
        <taxon>Bacteria</taxon>
        <taxon>Pseudomonadati</taxon>
        <taxon>Bacteroidota</taxon>
        <taxon>Flavobacteriia</taxon>
        <taxon>Flavobacteriales</taxon>
        <taxon>Flavobacteriaceae</taxon>
        <taxon>Pseudozobellia</taxon>
    </lineage>
</organism>
<feature type="domain" description="DUF11" evidence="2">
    <location>
        <begin position="547"/>
        <end position="663"/>
    </location>
</feature>
<evidence type="ECO:0000259" key="2">
    <source>
        <dbReference type="Pfam" id="PF01345"/>
    </source>
</evidence>
<dbReference type="Gene3D" id="2.60.40.1170">
    <property type="entry name" value="Mu homology domain, subdomain B"/>
    <property type="match status" value="1"/>
</dbReference>
<dbReference type="STRING" id="192903.SAMN04488513_103207"/>
<evidence type="ECO:0000313" key="5">
    <source>
        <dbReference type="Proteomes" id="UP000184543"/>
    </source>
</evidence>
<evidence type="ECO:0000256" key="1">
    <source>
        <dbReference type="SAM" id="MobiDB-lite"/>
    </source>
</evidence>
<dbReference type="InterPro" id="IPR047589">
    <property type="entry name" value="DUF11_rpt"/>
</dbReference>
<dbReference type="Pfam" id="PF17517">
    <property type="entry name" value="IgGFc_binding"/>
    <property type="match status" value="1"/>
</dbReference>
<dbReference type="AlphaFoldDB" id="A0A1M6HW77"/>
<name>A0A1M6HW77_9FLAO</name>
<keyword evidence="5" id="KW-1185">Reference proteome</keyword>
<proteinExistence type="predicted"/>
<dbReference type="InterPro" id="IPR001434">
    <property type="entry name" value="OmcB-like_DUF11"/>
</dbReference>
<protein>
    <submittedName>
        <fullName evidence="4">Conserved repeat domain-containing protein</fullName>
    </submittedName>
</protein>
<evidence type="ECO:0000259" key="3">
    <source>
        <dbReference type="Pfam" id="PF17517"/>
    </source>
</evidence>
<feature type="domain" description="IgGFc-binding protein N-terminal" evidence="3">
    <location>
        <begin position="143"/>
        <end position="453"/>
    </location>
</feature>